<keyword evidence="1" id="KW-0812">Transmembrane</keyword>
<keyword evidence="1" id="KW-0472">Membrane</keyword>
<evidence type="ECO:0000313" key="3">
    <source>
        <dbReference type="Proteomes" id="UP001586593"/>
    </source>
</evidence>
<protein>
    <submittedName>
        <fullName evidence="2">Uncharacterized protein</fullName>
    </submittedName>
</protein>
<gene>
    <name evidence="2" type="ORF">VTK73DRAFT_881</name>
</gene>
<keyword evidence="3" id="KW-1185">Reference proteome</keyword>
<keyword evidence="1" id="KW-1133">Transmembrane helix</keyword>
<accession>A0ABR3Y376</accession>
<evidence type="ECO:0000313" key="2">
    <source>
        <dbReference type="EMBL" id="KAL1882756.1"/>
    </source>
</evidence>
<comment type="caution">
    <text evidence="2">The sequence shown here is derived from an EMBL/GenBank/DDBJ whole genome shotgun (WGS) entry which is preliminary data.</text>
</comment>
<evidence type="ECO:0000256" key="1">
    <source>
        <dbReference type="SAM" id="Phobius"/>
    </source>
</evidence>
<sequence>MHVDLLFGCSLGVIRRYLGRMRASFSVGCSASQPCYFLSLYITYYGNMYFYVPYLHFAHFVLIFRFSLRWYDRVLFDFGVTTPAGTARGGRENEKPGILFQTEQASTLPDKQPSRAGYGLGRKSGSCALVVYHSKHNFSLPHHSACTLQGF</sequence>
<name>A0ABR3Y376_9PEZI</name>
<dbReference type="EMBL" id="JAZHXJ010000012">
    <property type="protein sequence ID" value="KAL1882756.1"/>
    <property type="molecule type" value="Genomic_DNA"/>
</dbReference>
<organism evidence="2 3">
    <name type="scientific">Phialemonium thermophilum</name>
    <dbReference type="NCBI Taxonomy" id="223376"/>
    <lineage>
        <taxon>Eukaryota</taxon>
        <taxon>Fungi</taxon>
        <taxon>Dikarya</taxon>
        <taxon>Ascomycota</taxon>
        <taxon>Pezizomycotina</taxon>
        <taxon>Sordariomycetes</taxon>
        <taxon>Sordariomycetidae</taxon>
        <taxon>Cephalothecales</taxon>
        <taxon>Cephalothecaceae</taxon>
        <taxon>Phialemonium</taxon>
    </lineage>
</organism>
<reference evidence="2 3" key="1">
    <citation type="journal article" date="2024" name="Commun. Biol.">
        <title>Comparative genomic analysis of thermophilic fungi reveals convergent evolutionary adaptations and gene losses.</title>
        <authorList>
            <person name="Steindorff A.S."/>
            <person name="Aguilar-Pontes M.V."/>
            <person name="Robinson A.J."/>
            <person name="Andreopoulos B."/>
            <person name="LaButti K."/>
            <person name="Kuo A."/>
            <person name="Mondo S."/>
            <person name="Riley R."/>
            <person name="Otillar R."/>
            <person name="Haridas S."/>
            <person name="Lipzen A."/>
            <person name="Grimwood J."/>
            <person name="Schmutz J."/>
            <person name="Clum A."/>
            <person name="Reid I.D."/>
            <person name="Moisan M.C."/>
            <person name="Butler G."/>
            <person name="Nguyen T.T.M."/>
            <person name="Dewar K."/>
            <person name="Conant G."/>
            <person name="Drula E."/>
            <person name="Henrissat B."/>
            <person name="Hansel C."/>
            <person name="Singer S."/>
            <person name="Hutchinson M.I."/>
            <person name="de Vries R.P."/>
            <person name="Natvig D.O."/>
            <person name="Powell A.J."/>
            <person name="Tsang A."/>
            <person name="Grigoriev I.V."/>
        </authorList>
    </citation>
    <scope>NUCLEOTIDE SEQUENCE [LARGE SCALE GENOMIC DNA]</scope>
    <source>
        <strain evidence="2 3">ATCC 24622</strain>
    </source>
</reference>
<feature type="transmembrane region" description="Helical" evidence="1">
    <location>
        <begin position="48"/>
        <end position="68"/>
    </location>
</feature>
<dbReference type="Proteomes" id="UP001586593">
    <property type="component" value="Unassembled WGS sequence"/>
</dbReference>
<proteinExistence type="predicted"/>